<organism evidence="2 3">
    <name type="scientific">Crucibulum laeve</name>
    <dbReference type="NCBI Taxonomy" id="68775"/>
    <lineage>
        <taxon>Eukaryota</taxon>
        <taxon>Fungi</taxon>
        <taxon>Dikarya</taxon>
        <taxon>Basidiomycota</taxon>
        <taxon>Agaricomycotina</taxon>
        <taxon>Agaricomycetes</taxon>
        <taxon>Agaricomycetidae</taxon>
        <taxon>Agaricales</taxon>
        <taxon>Agaricineae</taxon>
        <taxon>Nidulariaceae</taxon>
        <taxon>Crucibulum</taxon>
    </lineage>
</organism>
<proteinExistence type="predicted"/>
<feature type="region of interest" description="Disordered" evidence="1">
    <location>
        <begin position="153"/>
        <end position="280"/>
    </location>
</feature>
<feature type="compositionally biased region" description="Basic and acidic residues" evidence="1">
    <location>
        <begin position="210"/>
        <end position="222"/>
    </location>
</feature>
<feature type="compositionally biased region" description="Polar residues" evidence="1">
    <location>
        <begin position="16"/>
        <end position="28"/>
    </location>
</feature>
<dbReference type="AlphaFoldDB" id="A0A5C3LI56"/>
<protein>
    <submittedName>
        <fullName evidence="2">Uncharacterized protein</fullName>
    </submittedName>
</protein>
<name>A0A5C3LI56_9AGAR</name>
<feature type="compositionally biased region" description="Low complexity" evidence="1">
    <location>
        <begin position="642"/>
        <end position="658"/>
    </location>
</feature>
<evidence type="ECO:0000313" key="2">
    <source>
        <dbReference type="EMBL" id="TFK32352.1"/>
    </source>
</evidence>
<feature type="compositionally biased region" description="Polar residues" evidence="1">
    <location>
        <begin position="628"/>
        <end position="641"/>
    </location>
</feature>
<dbReference type="EMBL" id="ML213678">
    <property type="protein sequence ID" value="TFK32352.1"/>
    <property type="molecule type" value="Genomic_DNA"/>
</dbReference>
<feature type="compositionally biased region" description="Polar residues" evidence="1">
    <location>
        <begin position="226"/>
        <end position="240"/>
    </location>
</feature>
<feature type="region of interest" description="Disordered" evidence="1">
    <location>
        <begin position="1"/>
        <end position="106"/>
    </location>
</feature>
<feature type="compositionally biased region" description="Polar residues" evidence="1">
    <location>
        <begin position="690"/>
        <end position="703"/>
    </location>
</feature>
<feature type="compositionally biased region" description="Polar residues" evidence="1">
    <location>
        <begin position="711"/>
        <end position="725"/>
    </location>
</feature>
<dbReference type="OrthoDB" id="8062037at2759"/>
<dbReference type="Proteomes" id="UP000308652">
    <property type="component" value="Unassembled WGS sequence"/>
</dbReference>
<keyword evidence="3" id="KW-1185">Reference proteome</keyword>
<feature type="compositionally biased region" description="Basic and acidic residues" evidence="1">
    <location>
        <begin position="362"/>
        <end position="372"/>
    </location>
</feature>
<feature type="compositionally biased region" description="Basic and acidic residues" evidence="1">
    <location>
        <begin position="83"/>
        <end position="92"/>
    </location>
</feature>
<feature type="compositionally biased region" description="Polar residues" evidence="1">
    <location>
        <begin position="397"/>
        <end position="438"/>
    </location>
</feature>
<gene>
    <name evidence="2" type="ORF">BDQ12DRAFT_505590</name>
</gene>
<feature type="region of interest" description="Disordered" evidence="1">
    <location>
        <begin position="341"/>
        <end position="372"/>
    </location>
</feature>
<evidence type="ECO:0000313" key="3">
    <source>
        <dbReference type="Proteomes" id="UP000308652"/>
    </source>
</evidence>
<evidence type="ECO:0000256" key="1">
    <source>
        <dbReference type="SAM" id="MobiDB-lite"/>
    </source>
</evidence>
<feature type="compositionally biased region" description="Basic and acidic residues" evidence="1">
    <location>
        <begin position="46"/>
        <end position="59"/>
    </location>
</feature>
<feature type="compositionally biased region" description="Acidic residues" evidence="1">
    <location>
        <begin position="261"/>
        <end position="271"/>
    </location>
</feature>
<accession>A0A5C3LI56</accession>
<feature type="region of interest" description="Disordered" evidence="1">
    <location>
        <begin position="612"/>
        <end position="757"/>
    </location>
</feature>
<reference evidence="2 3" key="1">
    <citation type="journal article" date="2019" name="Nat. Ecol. Evol.">
        <title>Megaphylogeny resolves global patterns of mushroom evolution.</title>
        <authorList>
            <person name="Varga T."/>
            <person name="Krizsan K."/>
            <person name="Foldi C."/>
            <person name="Dima B."/>
            <person name="Sanchez-Garcia M."/>
            <person name="Sanchez-Ramirez S."/>
            <person name="Szollosi G.J."/>
            <person name="Szarkandi J.G."/>
            <person name="Papp V."/>
            <person name="Albert L."/>
            <person name="Andreopoulos W."/>
            <person name="Angelini C."/>
            <person name="Antonin V."/>
            <person name="Barry K.W."/>
            <person name="Bougher N.L."/>
            <person name="Buchanan P."/>
            <person name="Buyck B."/>
            <person name="Bense V."/>
            <person name="Catcheside P."/>
            <person name="Chovatia M."/>
            <person name="Cooper J."/>
            <person name="Damon W."/>
            <person name="Desjardin D."/>
            <person name="Finy P."/>
            <person name="Geml J."/>
            <person name="Haridas S."/>
            <person name="Hughes K."/>
            <person name="Justo A."/>
            <person name="Karasinski D."/>
            <person name="Kautmanova I."/>
            <person name="Kiss B."/>
            <person name="Kocsube S."/>
            <person name="Kotiranta H."/>
            <person name="LaButti K.M."/>
            <person name="Lechner B.E."/>
            <person name="Liimatainen K."/>
            <person name="Lipzen A."/>
            <person name="Lukacs Z."/>
            <person name="Mihaltcheva S."/>
            <person name="Morgado L.N."/>
            <person name="Niskanen T."/>
            <person name="Noordeloos M.E."/>
            <person name="Ohm R.A."/>
            <person name="Ortiz-Santana B."/>
            <person name="Ovrebo C."/>
            <person name="Racz N."/>
            <person name="Riley R."/>
            <person name="Savchenko A."/>
            <person name="Shiryaev A."/>
            <person name="Soop K."/>
            <person name="Spirin V."/>
            <person name="Szebenyi C."/>
            <person name="Tomsovsky M."/>
            <person name="Tulloss R.E."/>
            <person name="Uehling J."/>
            <person name="Grigoriev I.V."/>
            <person name="Vagvolgyi C."/>
            <person name="Papp T."/>
            <person name="Martin F.M."/>
            <person name="Miettinen O."/>
            <person name="Hibbett D.S."/>
            <person name="Nagy L.G."/>
        </authorList>
    </citation>
    <scope>NUCLEOTIDE SEQUENCE [LARGE SCALE GENOMIC DNA]</scope>
    <source>
        <strain evidence="2 3">CBS 166.37</strain>
    </source>
</reference>
<feature type="region of interest" description="Disordered" evidence="1">
    <location>
        <begin position="397"/>
        <end position="444"/>
    </location>
</feature>
<sequence>MSPQRVADAANISPYPFTQQQGPSNTPASEDGVREPKSKKGKVTRPRPERNPRQEEEIRFNVGPRSFRNLTGGRGGRRSARAGRQDRTHLDGSIEPVPDYPPPTFMEAMSSPALPVATLGSMMTPVATLGAVLTSRPQPTQVVFPHGKTVLSAPQNEASSSVTPPAPSPQPFIEGTPRNTSPEPDSDDSLEIIDKTAAEGEPPSGVQLEEGVKRDWLNRRGVEFPTPSSTGDSYVSSRLDLSSDPPTRGRPVARSRGAIDLDPELPGEAQDEVAPLPTPKRRYLSLSPLRTLFPSRQLGLNDRALSAQPSPGSSPYSMSKTSFFRSTASLATSSFLRLPSFSSPAATAKGDNSLSRKLFSSKAKEPAREKEPLNTWEVLSIEREHPPSLMTAVESFTDSPRLATATSPGTRSQSFSCMSPTTESTKSPYALSLETTPDSPYDARQDDLLHATHPLSSRERRIVSTPFINRPVRRSGLSPSSSRVAVVDSVGGIAPMQAHAPDTGPPITTVRSRIAEPTQPLVYAKRGIPVANHASPLSVNVWRADPEDDSQALFQRALNTPLPITPVGHHVHFGSATASPSTPITRYGTPTDQIFSADIGIMIDSSSVTLDSDVSRNTVSPDHDASKRSLTSHQPSLTPSIPSSLQLPVPRRSPSPSLKEPMTPTRRHYPGRPLPRPPGPNRMLIDLDDTSLNGFSISGTSTPRSDERFRSQTYLPMTPSGSSTVDFLDSRPDTPIRSSSRADSPVQAISPGAASSLSGFSDVTDLDLLVSRLDEGARNGADYEVSHQKAEWPRSPLMLLSGPSPRRGVHRACDSDTGTCTCPPDTVQVDVHRKHQYMPHRAY</sequence>